<protein>
    <recommendedName>
        <fullName evidence="2">FCP1 homology domain-containing protein</fullName>
    </recommendedName>
</protein>
<feature type="region of interest" description="Disordered" evidence="1">
    <location>
        <begin position="212"/>
        <end position="242"/>
    </location>
</feature>
<evidence type="ECO:0000256" key="1">
    <source>
        <dbReference type="SAM" id="MobiDB-lite"/>
    </source>
</evidence>
<dbReference type="Gene3D" id="3.40.50.1000">
    <property type="entry name" value="HAD superfamily/HAD-like"/>
    <property type="match status" value="1"/>
</dbReference>
<evidence type="ECO:0000313" key="4">
    <source>
        <dbReference type="Proteomes" id="UP001255856"/>
    </source>
</evidence>
<reference evidence="3" key="1">
    <citation type="submission" date="2021-01" db="EMBL/GenBank/DDBJ databases">
        <authorList>
            <person name="Eckstrom K.M.E."/>
        </authorList>
    </citation>
    <scope>NUCLEOTIDE SEQUENCE</scope>
    <source>
        <strain evidence="3">UVCC 0001</strain>
    </source>
</reference>
<gene>
    <name evidence="3" type="ORF">QBZ16_004166</name>
</gene>
<dbReference type="InterPro" id="IPR036412">
    <property type="entry name" value="HAD-like_sf"/>
</dbReference>
<dbReference type="InterPro" id="IPR023214">
    <property type="entry name" value="HAD_sf"/>
</dbReference>
<organism evidence="3 4">
    <name type="scientific">Prototheca wickerhamii</name>
    <dbReference type="NCBI Taxonomy" id="3111"/>
    <lineage>
        <taxon>Eukaryota</taxon>
        <taxon>Viridiplantae</taxon>
        <taxon>Chlorophyta</taxon>
        <taxon>core chlorophytes</taxon>
        <taxon>Trebouxiophyceae</taxon>
        <taxon>Chlorellales</taxon>
        <taxon>Chlorellaceae</taxon>
        <taxon>Prototheca</taxon>
    </lineage>
</organism>
<dbReference type="Proteomes" id="UP001255856">
    <property type="component" value="Unassembled WGS sequence"/>
</dbReference>
<feature type="domain" description="FCP1 homology" evidence="2">
    <location>
        <begin position="6"/>
        <end position="184"/>
    </location>
</feature>
<dbReference type="EMBL" id="JASFZW010000005">
    <property type="protein sequence ID" value="KAK2078297.1"/>
    <property type="molecule type" value="Genomic_DNA"/>
</dbReference>
<accession>A0AAD9ILS5</accession>
<dbReference type="AlphaFoldDB" id="A0AAD9ILS5"/>
<feature type="compositionally biased region" description="Acidic residues" evidence="1">
    <location>
        <begin position="233"/>
        <end position="242"/>
    </location>
</feature>
<dbReference type="SUPFAM" id="SSF56784">
    <property type="entry name" value="HAD-like"/>
    <property type="match status" value="1"/>
</dbReference>
<feature type="compositionally biased region" description="Basic and acidic residues" evidence="1">
    <location>
        <begin position="213"/>
        <end position="225"/>
    </location>
</feature>
<dbReference type="PROSITE" id="PS50969">
    <property type="entry name" value="FCP1"/>
    <property type="match status" value="1"/>
</dbReference>
<evidence type="ECO:0000259" key="2">
    <source>
        <dbReference type="PROSITE" id="PS50969"/>
    </source>
</evidence>
<evidence type="ECO:0000313" key="3">
    <source>
        <dbReference type="EMBL" id="KAK2078297.1"/>
    </source>
</evidence>
<dbReference type="InterPro" id="IPR004274">
    <property type="entry name" value="FCP1_dom"/>
</dbReference>
<comment type="caution">
    <text evidence="3">The sequence shown here is derived from an EMBL/GenBank/DDBJ whole genome shotgun (WGS) entry which is preliminary data.</text>
</comment>
<sequence length="242" mass="26790">MWRAPTDAKKPWVLFDINNTLLEREYLGPGQRRYHVRPGISRLLELRGKYHLGIYSSVSERNARYCVEAISDAIGDELDVLAAGGSPVVAWPSALFEVVLAQRHCVPDSPERIAARGGDEWDVLKPLQPYFPDLGSVVLVEESEHKSLEAERSNLLLVPAWHAGEKEQAPDTVLPRLVKLLSDLASSVAAGEQPADMRCHAARISTDIMGARVKADEEEREESKVTKTQVNETAEELGEESA</sequence>
<keyword evidence="4" id="KW-1185">Reference proteome</keyword>
<name>A0AAD9ILS5_PROWI</name>
<proteinExistence type="predicted"/>